<dbReference type="Pfam" id="PF01292">
    <property type="entry name" value="Ni_hydr_CYTB"/>
    <property type="match status" value="1"/>
</dbReference>
<dbReference type="PATRIC" id="fig|765912.4.peg.3468"/>
<keyword evidence="2" id="KW-1003">Cell membrane</keyword>
<dbReference type="STRING" id="765912.Thimo_3539"/>
<accession>L0H1T1</accession>
<organism evidence="8 9">
    <name type="scientific">Thioflavicoccus mobilis 8321</name>
    <dbReference type="NCBI Taxonomy" id="765912"/>
    <lineage>
        <taxon>Bacteria</taxon>
        <taxon>Pseudomonadati</taxon>
        <taxon>Pseudomonadota</taxon>
        <taxon>Gammaproteobacteria</taxon>
        <taxon>Chromatiales</taxon>
        <taxon>Chromatiaceae</taxon>
        <taxon>Thioflavicoccus</taxon>
    </lineage>
</organism>
<proteinExistence type="predicted"/>
<keyword evidence="4 6" id="KW-1133">Transmembrane helix</keyword>
<dbReference type="InterPro" id="IPR051542">
    <property type="entry name" value="Hydrogenase_cytochrome"/>
</dbReference>
<dbReference type="HOGENOM" id="CLU_078451_2_1_6"/>
<evidence type="ECO:0000256" key="5">
    <source>
        <dbReference type="ARBA" id="ARBA00023136"/>
    </source>
</evidence>
<dbReference type="eggNOG" id="COG3658">
    <property type="taxonomic scope" value="Bacteria"/>
</dbReference>
<dbReference type="PANTHER" id="PTHR30485:SF2">
    <property type="entry name" value="BLL0597 PROTEIN"/>
    <property type="match status" value="1"/>
</dbReference>
<dbReference type="KEGG" id="tmb:Thimo_3539"/>
<dbReference type="GO" id="GO:0009055">
    <property type="term" value="F:electron transfer activity"/>
    <property type="evidence" value="ECO:0007669"/>
    <property type="project" value="InterPro"/>
</dbReference>
<evidence type="ECO:0000256" key="4">
    <source>
        <dbReference type="ARBA" id="ARBA00022989"/>
    </source>
</evidence>
<dbReference type="GO" id="GO:0005886">
    <property type="term" value="C:plasma membrane"/>
    <property type="evidence" value="ECO:0007669"/>
    <property type="project" value="UniProtKB-SubCell"/>
</dbReference>
<evidence type="ECO:0000256" key="2">
    <source>
        <dbReference type="ARBA" id="ARBA00022475"/>
    </source>
</evidence>
<evidence type="ECO:0000313" key="8">
    <source>
        <dbReference type="EMBL" id="AGA92196.1"/>
    </source>
</evidence>
<dbReference type="EMBL" id="CP003051">
    <property type="protein sequence ID" value="AGA92196.1"/>
    <property type="molecule type" value="Genomic_DNA"/>
</dbReference>
<evidence type="ECO:0000256" key="1">
    <source>
        <dbReference type="ARBA" id="ARBA00004651"/>
    </source>
</evidence>
<dbReference type="Gene3D" id="1.20.950.20">
    <property type="entry name" value="Transmembrane di-heme cytochromes, Chain C"/>
    <property type="match status" value="1"/>
</dbReference>
<feature type="transmembrane region" description="Helical" evidence="6">
    <location>
        <begin position="110"/>
        <end position="135"/>
    </location>
</feature>
<feature type="domain" description="Cytochrome b561 bacterial/Ni-hydrogenase" evidence="7">
    <location>
        <begin position="22"/>
        <end position="197"/>
    </location>
</feature>
<evidence type="ECO:0000256" key="3">
    <source>
        <dbReference type="ARBA" id="ARBA00022692"/>
    </source>
</evidence>
<dbReference type="RefSeq" id="WP_015282321.1">
    <property type="nucleotide sequence ID" value="NC_019940.1"/>
</dbReference>
<evidence type="ECO:0000256" key="6">
    <source>
        <dbReference type="SAM" id="Phobius"/>
    </source>
</evidence>
<reference evidence="8 9" key="1">
    <citation type="submission" date="2011-09" db="EMBL/GenBank/DDBJ databases">
        <title>Complete sequence of chromosome of Thioflavicoccus mobilis 8321.</title>
        <authorList>
            <consortium name="US DOE Joint Genome Institute"/>
            <person name="Lucas S."/>
            <person name="Han J."/>
            <person name="Lapidus A."/>
            <person name="Cheng J.-F."/>
            <person name="Goodwin L."/>
            <person name="Pitluck S."/>
            <person name="Peters L."/>
            <person name="Ovchinnikova G."/>
            <person name="Lu M."/>
            <person name="Detter J.C."/>
            <person name="Han C."/>
            <person name="Tapia R."/>
            <person name="Land M."/>
            <person name="Hauser L."/>
            <person name="Kyrpides N."/>
            <person name="Ivanova N."/>
            <person name="Pagani I."/>
            <person name="Vogl K."/>
            <person name="Liu Z."/>
            <person name="Imhoff J."/>
            <person name="Thiel V."/>
            <person name="Frigaard N.-U."/>
            <person name="Bryant D."/>
            <person name="Woyke T."/>
        </authorList>
    </citation>
    <scope>NUCLEOTIDE SEQUENCE [LARGE SCALE GENOMIC DNA]</scope>
    <source>
        <strain evidence="8 9">8321</strain>
    </source>
</reference>
<protein>
    <submittedName>
        <fullName evidence="8">Cytochrome b</fullName>
    </submittedName>
</protein>
<dbReference type="GO" id="GO:0020037">
    <property type="term" value="F:heme binding"/>
    <property type="evidence" value="ECO:0007669"/>
    <property type="project" value="TreeGrafter"/>
</dbReference>
<dbReference type="PANTHER" id="PTHR30485">
    <property type="entry name" value="NI/FE-HYDROGENASE 1 B-TYPE CYTOCHROME SUBUNIT"/>
    <property type="match status" value="1"/>
</dbReference>
<sequence>MNSDTTHAAASGPPDAPAEIKVWDPLVRAFHWLLVAGFATAYLVEDEPLAIHVWAGYLVLGLIAVRIAWGLVGPQHARFTDFVRGPGAVGHYLGDALRGRAPRYLGHSPAGGAMVIALLVLLTAIGLTGLALYGAEEHAGPLASLMSGAPEFWEEGLEEVHEVLANLALGLIVLHVAGVVFTGLSHRENLVRAMVTGKKRNADT</sequence>
<dbReference type="InterPro" id="IPR016174">
    <property type="entry name" value="Di-haem_cyt_TM"/>
</dbReference>
<dbReference type="Proteomes" id="UP000010816">
    <property type="component" value="Chromosome"/>
</dbReference>
<evidence type="ECO:0000259" key="7">
    <source>
        <dbReference type="Pfam" id="PF01292"/>
    </source>
</evidence>
<evidence type="ECO:0000313" key="9">
    <source>
        <dbReference type="Proteomes" id="UP000010816"/>
    </source>
</evidence>
<dbReference type="SUPFAM" id="SSF81342">
    <property type="entry name" value="Transmembrane di-heme cytochromes"/>
    <property type="match status" value="1"/>
</dbReference>
<feature type="transmembrane region" description="Helical" evidence="6">
    <location>
        <begin position="50"/>
        <end position="69"/>
    </location>
</feature>
<comment type="subcellular location">
    <subcellularLocation>
        <location evidence="1">Cell membrane</location>
        <topology evidence="1">Multi-pass membrane protein</topology>
    </subcellularLocation>
</comment>
<dbReference type="InterPro" id="IPR011577">
    <property type="entry name" value="Cyt_b561_bac/Ni-Hgenase"/>
</dbReference>
<dbReference type="OrthoDB" id="196472at2"/>
<name>L0H1T1_9GAMM</name>
<keyword evidence="5 6" id="KW-0472">Membrane</keyword>
<feature type="transmembrane region" description="Helical" evidence="6">
    <location>
        <begin position="163"/>
        <end position="184"/>
    </location>
</feature>
<dbReference type="GO" id="GO:0022904">
    <property type="term" value="P:respiratory electron transport chain"/>
    <property type="evidence" value="ECO:0007669"/>
    <property type="project" value="InterPro"/>
</dbReference>
<keyword evidence="3 6" id="KW-0812">Transmembrane</keyword>
<dbReference type="AlphaFoldDB" id="L0H1T1"/>
<gene>
    <name evidence="8" type="ORF">Thimo_3539</name>
</gene>
<keyword evidence="9" id="KW-1185">Reference proteome</keyword>